<dbReference type="Pfam" id="PF21125">
    <property type="entry name" value="MPN_2A_DUB_like"/>
    <property type="match status" value="1"/>
</dbReference>
<dbReference type="GO" id="GO:0005634">
    <property type="term" value="C:nucleus"/>
    <property type="evidence" value="ECO:0007669"/>
    <property type="project" value="TreeGrafter"/>
</dbReference>
<dbReference type="PANTHER" id="PTHR31728:SF5">
    <property type="entry name" value="OS07G0540200 PROTEIN"/>
    <property type="match status" value="1"/>
</dbReference>
<proteinExistence type="predicted"/>
<accession>A0A9Q0L0F8</accession>
<evidence type="ECO:0000313" key="1">
    <source>
        <dbReference type="EMBL" id="KAJ4980021.1"/>
    </source>
</evidence>
<dbReference type="InterPro" id="IPR023238">
    <property type="entry name" value="FAM175"/>
</dbReference>
<reference evidence="1" key="1">
    <citation type="journal article" date="2023" name="Plant J.">
        <title>The genome of the king protea, Protea cynaroides.</title>
        <authorList>
            <person name="Chang J."/>
            <person name="Duong T.A."/>
            <person name="Schoeman C."/>
            <person name="Ma X."/>
            <person name="Roodt D."/>
            <person name="Barker N."/>
            <person name="Li Z."/>
            <person name="Van de Peer Y."/>
            <person name="Mizrachi E."/>
        </authorList>
    </citation>
    <scope>NUCLEOTIDE SEQUENCE</scope>
    <source>
        <tissue evidence="1">Young leaves</tissue>
    </source>
</reference>
<dbReference type="CDD" id="cd23656">
    <property type="entry name" value="Abraxas_plant"/>
    <property type="match status" value="1"/>
</dbReference>
<dbReference type="Proteomes" id="UP001141806">
    <property type="component" value="Unassembled WGS sequence"/>
</dbReference>
<name>A0A9Q0L0F8_9MAGN</name>
<dbReference type="GO" id="GO:0031593">
    <property type="term" value="F:polyubiquitin modification-dependent protein binding"/>
    <property type="evidence" value="ECO:0007669"/>
    <property type="project" value="TreeGrafter"/>
</dbReference>
<dbReference type="InterPro" id="IPR023241">
    <property type="entry name" value="FAM175_plant"/>
</dbReference>
<comment type="caution">
    <text evidence="1">The sequence shown here is derived from an EMBL/GenBank/DDBJ whole genome shotgun (WGS) entry which is preliminary data.</text>
</comment>
<dbReference type="OrthoDB" id="6358435at2759"/>
<evidence type="ECO:0000313" key="2">
    <source>
        <dbReference type="Proteomes" id="UP001141806"/>
    </source>
</evidence>
<organism evidence="1 2">
    <name type="scientific">Protea cynaroides</name>
    <dbReference type="NCBI Taxonomy" id="273540"/>
    <lineage>
        <taxon>Eukaryota</taxon>
        <taxon>Viridiplantae</taxon>
        <taxon>Streptophyta</taxon>
        <taxon>Embryophyta</taxon>
        <taxon>Tracheophyta</taxon>
        <taxon>Spermatophyta</taxon>
        <taxon>Magnoliopsida</taxon>
        <taxon>Proteales</taxon>
        <taxon>Proteaceae</taxon>
        <taxon>Protea</taxon>
    </lineage>
</organism>
<sequence length="357" mass="39299">MDDPKLQKIAISGPTLASIIQRFHSSNGDVDGVLFGHVTDITASDLQDDDGPDASSSRSDSPILVATITSFFCSGTINSFYDSVGRLDLNALRRFLGDRGPGRSFIGWFVGRRRTPLRPSMRESLVTASLSNKALNLVPPDDPLSSSLNFPPCVFIVFSTPFSDRLIHTHEHRAFQFRRSAGVFEPKSVDVINIGPAFRGHYSAFSPSSPFPWLSCGSSHSEDKRSDSLNQVKRIAKEQQGLDLCAEGFEIGRLSSLMGSEAANYTSELEGLYTKMLAKLDGLAHLVEQSSARVFEQENRNVKLRLKVMTFFVVSASGGSSIEAEYCRPFSDSSLYDSAFCLSLAFCWLWSKIKHQG</sequence>
<keyword evidence="2" id="KW-1185">Reference proteome</keyword>
<dbReference type="PANTHER" id="PTHR31728">
    <property type="entry name" value="ABRAXAS FAMILY MEMBER"/>
    <property type="match status" value="1"/>
</dbReference>
<dbReference type="PRINTS" id="PR02054">
    <property type="entry name" value="FAM175PLANT"/>
</dbReference>
<protein>
    <submittedName>
        <fullName evidence="1">Uncharacterized protein</fullName>
    </submittedName>
</protein>
<dbReference type="PRINTS" id="PR02051">
    <property type="entry name" value="PROTEINF175"/>
</dbReference>
<dbReference type="EMBL" id="JAMYWD010000002">
    <property type="protein sequence ID" value="KAJ4980021.1"/>
    <property type="molecule type" value="Genomic_DNA"/>
</dbReference>
<gene>
    <name evidence="1" type="ORF">NE237_010801</name>
</gene>
<dbReference type="AlphaFoldDB" id="A0A9Q0L0F8"/>